<dbReference type="EMBL" id="LFZW01000001">
    <property type="protein sequence ID" value="KMY52030.1"/>
    <property type="molecule type" value="Genomic_DNA"/>
</dbReference>
<comment type="similarity">
    <text evidence="1">Belongs to the phosphoglycerate mutase family. BPG-dependent PGAM subfamily.</text>
</comment>
<dbReference type="InterPro" id="IPR005952">
    <property type="entry name" value="Phosphogly_mut1"/>
</dbReference>
<dbReference type="GO" id="GO:0004619">
    <property type="term" value="F:phosphoglycerate mutase activity"/>
    <property type="evidence" value="ECO:0007669"/>
    <property type="project" value="UniProtKB-EC"/>
</dbReference>
<evidence type="ECO:0000256" key="5">
    <source>
        <dbReference type="PIRSR" id="PIRSR613078-2"/>
    </source>
</evidence>
<evidence type="ECO:0000313" key="6">
    <source>
        <dbReference type="EMBL" id="KMY52030.1"/>
    </source>
</evidence>
<keyword evidence="4" id="KW-0413">Isomerase</keyword>
<dbReference type="EC" id="5.4.2.11" evidence="2"/>
<dbReference type="GO" id="GO:0006096">
    <property type="term" value="P:glycolytic process"/>
    <property type="evidence" value="ECO:0007669"/>
    <property type="project" value="UniProtKB-KW"/>
</dbReference>
<dbReference type="RefSeq" id="WP_049683387.1">
    <property type="nucleotide sequence ID" value="NZ_LFZW01000001.1"/>
</dbReference>
<dbReference type="PANTHER" id="PTHR11931">
    <property type="entry name" value="PHOSPHOGLYCERATE MUTASE"/>
    <property type="match status" value="1"/>
</dbReference>
<keyword evidence="7" id="KW-1185">Reference proteome</keyword>
<evidence type="ECO:0000256" key="4">
    <source>
        <dbReference type="ARBA" id="ARBA00023235"/>
    </source>
</evidence>
<sequence length="209" mass="24747">MADGVGITLLRHGMTEANVKKRYLGWTDSQLTAGGMQELERLQSSYPNYDRLYCSDLNRCIQTANILFPKFEPILKREFREMNFGEWEGRTYEQLLIDPHYKRWLERPFEIEPLQGECYQDFSQRVHQGWIGIVEDMKLKEAKYAAILTHGGVIRDLLVKYAPEKRQFWDWKISYGCGYELCWKSYEKLRRGERCTSLRAVPIMEKENG</sequence>
<evidence type="ECO:0000256" key="2">
    <source>
        <dbReference type="ARBA" id="ARBA00012028"/>
    </source>
</evidence>
<name>A0A0K9GZM1_9BACI</name>
<dbReference type="OrthoDB" id="9783269at2"/>
<dbReference type="SMART" id="SM00855">
    <property type="entry name" value="PGAM"/>
    <property type="match status" value="1"/>
</dbReference>
<keyword evidence="3" id="KW-0324">Glycolysis</keyword>
<dbReference type="InterPro" id="IPR029033">
    <property type="entry name" value="His_PPase_superfam"/>
</dbReference>
<comment type="caution">
    <text evidence="6">The sequence shown here is derived from an EMBL/GenBank/DDBJ whole genome shotgun (WGS) entry which is preliminary data.</text>
</comment>
<dbReference type="InterPro" id="IPR013078">
    <property type="entry name" value="His_Pase_superF_clade-1"/>
</dbReference>
<dbReference type="Pfam" id="PF00300">
    <property type="entry name" value="His_Phos_1"/>
    <property type="match status" value="1"/>
</dbReference>
<dbReference type="CDD" id="cd07067">
    <property type="entry name" value="HP_PGM_like"/>
    <property type="match status" value="1"/>
</dbReference>
<dbReference type="Gene3D" id="3.40.50.1240">
    <property type="entry name" value="Phosphoglycerate mutase-like"/>
    <property type="match status" value="1"/>
</dbReference>
<organism evidence="6 7">
    <name type="scientific">Peribacillus loiseleuriae</name>
    <dbReference type="NCBI Taxonomy" id="1679170"/>
    <lineage>
        <taxon>Bacteria</taxon>
        <taxon>Bacillati</taxon>
        <taxon>Bacillota</taxon>
        <taxon>Bacilli</taxon>
        <taxon>Bacillales</taxon>
        <taxon>Bacillaceae</taxon>
        <taxon>Peribacillus</taxon>
    </lineage>
</organism>
<evidence type="ECO:0000256" key="1">
    <source>
        <dbReference type="ARBA" id="ARBA00006717"/>
    </source>
</evidence>
<evidence type="ECO:0000313" key="7">
    <source>
        <dbReference type="Proteomes" id="UP000037146"/>
    </source>
</evidence>
<gene>
    <name evidence="6" type="ORF">AC625_22920</name>
</gene>
<dbReference type="STRING" id="1679170.AC625_22920"/>
<proteinExistence type="inferred from homology"/>
<feature type="binding site" evidence="5">
    <location>
        <position position="59"/>
    </location>
    <ligand>
        <name>substrate</name>
    </ligand>
</feature>
<dbReference type="PATRIC" id="fig|1679170.3.peg.5163"/>
<feature type="binding site" evidence="5">
    <location>
        <begin position="11"/>
        <end position="18"/>
    </location>
    <ligand>
        <name>substrate</name>
    </ligand>
</feature>
<dbReference type="Proteomes" id="UP000037146">
    <property type="component" value="Unassembled WGS sequence"/>
</dbReference>
<dbReference type="AlphaFoldDB" id="A0A0K9GZM1"/>
<dbReference type="SUPFAM" id="SSF53254">
    <property type="entry name" value="Phosphoglycerate mutase-like"/>
    <property type="match status" value="1"/>
</dbReference>
<evidence type="ECO:0000256" key="3">
    <source>
        <dbReference type="ARBA" id="ARBA00023152"/>
    </source>
</evidence>
<accession>A0A0K9GZM1</accession>
<protein>
    <recommendedName>
        <fullName evidence="2">phosphoglycerate mutase (2,3-diphosphoglycerate-dependent)</fullName>
        <ecNumber evidence="2">5.4.2.11</ecNumber>
    </recommendedName>
</protein>
<reference evidence="7" key="1">
    <citation type="submission" date="2015-07" db="EMBL/GenBank/DDBJ databases">
        <title>Genome sequencing project for genomic taxonomy and phylogenomics of Bacillus-like bacteria.</title>
        <authorList>
            <person name="Liu B."/>
            <person name="Wang J."/>
            <person name="Zhu Y."/>
            <person name="Liu G."/>
            <person name="Chen Q."/>
            <person name="Chen Z."/>
            <person name="Lan J."/>
            <person name="Che J."/>
            <person name="Ge C."/>
            <person name="Shi H."/>
            <person name="Pan Z."/>
            <person name="Liu X."/>
        </authorList>
    </citation>
    <scope>NUCLEOTIDE SEQUENCE [LARGE SCALE GENOMIC DNA]</scope>
    <source>
        <strain evidence="7">FJAT-27997</strain>
    </source>
</reference>